<dbReference type="SUPFAM" id="SSF53720">
    <property type="entry name" value="ALDH-like"/>
    <property type="match status" value="1"/>
</dbReference>
<feature type="domain" description="Proline utilization A proline dehydrogenase N-terminal" evidence="9">
    <location>
        <begin position="16"/>
        <end position="62"/>
    </location>
</feature>
<dbReference type="PROSITE" id="PS00070">
    <property type="entry name" value="ALDEHYDE_DEHYDR_CYS"/>
    <property type="match status" value="1"/>
</dbReference>
<dbReference type="InterPro" id="IPR024082">
    <property type="entry name" value="PRODH_PutA_dom_II"/>
</dbReference>
<comment type="function">
    <text evidence="5">Oxidizes proline to glutamate for use as a carbon and nitrogen source.</text>
</comment>
<dbReference type="NCBIfam" id="TIGR01238">
    <property type="entry name" value="D1pyr5carbox3"/>
    <property type="match status" value="1"/>
</dbReference>
<comment type="catalytic activity">
    <reaction evidence="4 5">
        <text>L-glutamate 5-semialdehyde + NAD(+) + H2O = L-glutamate + NADH + 2 H(+)</text>
        <dbReference type="Rhea" id="RHEA:30235"/>
        <dbReference type="ChEBI" id="CHEBI:15377"/>
        <dbReference type="ChEBI" id="CHEBI:15378"/>
        <dbReference type="ChEBI" id="CHEBI:29985"/>
        <dbReference type="ChEBI" id="CHEBI:57540"/>
        <dbReference type="ChEBI" id="CHEBI:57945"/>
        <dbReference type="ChEBI" id="CHEBI:58066"/>
        <dbReference type="EC" id="1.2.1.88"/>
    </reaction>
</comment>
<dbReference type="SUPFAM" id="SSF81935">
    <property type="entry name" value="N-terminal domain of bifunctional PutA protein"/>
    <property type="match status" value="1"/>
</dbReference>
<dbReference type="InterPro" id="IPR016163">
    <property type="entry name" value="Ald_DH_C"/>
</dbReference>
<gene>
    <name evidence="10" type="primary">putA</name>
    <name evidence="10" type="ORF">IGX34_07505</name>
</gene>
<evidence type="ECO:0000259" key="7">
    <source>
        <dbReference type="Pfam" id="PF01619"/>
    </source>
</evidence>
<proteinExistence type="inferred from homology"/>
<keyword evidence="5" id="KW-0274">FAD</keyword>
<evidence type="ECO:0000256" key="2">
    <source>
        <dbReference type="ARBA" id="ARBA00023002"/>
    </source>
</evidence>
<dbReference type="EMBL" id="JACZZA010000003">
    <property type="protein sequence ID" value="MBE1160230.1"/>
    <property type="molecule type" value="Genomic_DNA"/>
</dbReference>
<dbReference type="Gene3D" id="3.40.309.10">
    <property type="entry name" value="Aldehyde Dehydrogenase, Chain A, domain 2"/>
    <property type="match status" value="1"/>
</dbReference>
<keyword evidence="5" id="KW-0804">Transcription</keyword>
<comment type="pathway">
    <text evidence="5">Amino-acid degradation; L-proline degradation into L-glutamate; L-glutamate from L-proline: step 1/2.</text>
</comment>
<dbReference type="InterPro" id="IPR016160">
    <property type="entry name" value="Ald_DH_CS_CYS"/>
</dbReference>
<dbReference type="Pfam" id="PF18327">
    <property type="entry name" value="PRODH"/>
    <property type="match status" value="1"/>
</dbReference>
<evidence type="ECO:0000259" key="8">
    <source>
        <dbReference type="Pfam" id="PF14850"/>
    </source>
</evidence>
<dbReference type="InterPro" id="IPR041349">
    <property type="entry name" value="PRODH"/>
</dbReference>
<comment type="catalytic activity">
    <reaction evidence="5">
        <text>L-proline + a quinone = (S)-1-pyrroline-5-carboxylate + a quinol + H(+)</text>
        <dbReference type="Rhea" id="RHEA:23784"/>
        <dbReference type="ChEBI" id="CHEBI:15378"/>
        <dbReference type="ChEBI" id="CHEBI:17388"/>
        <dbReference type="ChEBI" id="CHEBI:24646"/>
        <dbReference type="ChEBI" id="CHEBI:60039"/>
        <dbReference type="ChEBI" id="CHEBI:132124"/>
        <dbReference type="EC" id="1.5.5.2"/>
    </reaction>
</comment>
<dbReference type="SUPFAM" id="SSF51730">
    <property type="entry name" value="FAD-linked oxidoreductase"/>
    <property type="match status" value="1"/>
</dbReference>
<protein>
    <recommendedName>
        <fullName evidence="5">Bifunctional protein PutA</fullName>
    </recommendedName>
    <domain>
        <recommendedName>
            <fullName evidence="5">Proline dehydrogenase</fullName>
            <ecNumber evidence="5">1.5.5.2</ecNumber>
        </recommendedName>
        <alternativeName>
            <fullName evidence="5">Proline oxidase</fullName>
        </alternativeName>
    </domain>
    <domain>
        <recommendedName>
            <fullName evidence="5">Delta-1-pyrroline-5-carboxylate dehydrogenase</fullName>
            <shortName evidence="5">P5C dehydrogenase</shortName>
            <ecNumber evidence="5">1.2.1.88</ecNumber>
        </recommendedName>
        <alternativeName>
            <fullName evidence="5">L-glutamate gamma-semialdehyde dehydrogenase</fullName>
        </alternativeName>
    </domain>
</protein>
<dbReference type="Gene3D" id="1.20.5.550">
    <property type="entry name" value="Single Helix bin"/>
    <property type="match status" value="1"/>
</dbReference>
<organism evidence="10 11">
    <name type="scientific">Dyella acidiphila</name>
    <dbReference type="NCBI Taxonomy" id="2775866"/>
    <lineage>
        <taxon>Bacteria</taxon>
        <taxon>Pseudomonadati</taxon>
        <taxon>Pseudomonadota</taxon>
        <taxon>Gammaproteobacteria</taxon>
        <taxon>Lysobacterales</taxon>
        <taxon>Rhodanobacteraceae</taxon>
        <taxon>Dyella</taxon>
    </lineage>
</organism>
<dbReference type="Pfam" id="PF01619">
    <property type="entry name" value="Pro_dh"/>
    <property type="match status" value="1"/>
</dbReference>
<dbReference type="Gene3D" id="3.20.20.220">
    <property type="match status" value="1"/>
</dbReference>
<dbReference type="GO" id="GO:0003842">
    <property type="term" value="F:L-glutamate gamma-semialdehyde dehydrogenase activity"/>
    <property type="evidence" value="ECO:0007669"/>
    <property type="project" value="UniProtKB-EC"/>
</dbReference>
<dbReference type="PANTHER" id="PTHR42862:SF1">
    <property type="entry name" value="DELTA-1-PYRROLINE-5-CARBOXYLATE DEHYDROGENASE 2, ISOFORM A-RELATED"/>
    <property type="match status" value="1"/>
</dbReference>
<dbReference type="InterPro" id="IPR050485">
    <property type="entry name" value="Proline_metab_enzyme"/>
</dbReference>
<evidence type="ECO:0000256" key="5">
    <source>
        <dbReference type="PIRNR" id="PIRNR000197"/>
    </source>
</evidence>
<keyword evidence="5" id="KW-0678">Repressor</keyword>
<dbReference type="Pfam" id="PF14850">
    <property type="entry name" value="Pro_dh-DNA_bdg"/>
    <property type="match status" value="1"/>
</dbReference>
<dbReference type="PANTHER" id="PTHR42862">
    <property type="entry name" value="DELTA-1-PYRROLINE-5-CARBOXYLATE DEHYDROGENASE 1, ISOFORM A-RELATED"/>
    <property type="match status" value="1"/>
</dbReference>
<name>A0ABR9G857_9GAMM</name>
<accession>A0ABR9G857</accession>
<dbReference type="InterPro" id="IPR024090">
    <property type="entry name" value="PRODH_PutA_dom_I"/>
</dbReference>
<keyword evidence="5" id="KW-0642">Proline metabolism</keyword>
<dbReference type="Gene3D" id="1.20.5.460">
    <property type="entry name" value="Single helix bin"/>
    <property type="match status" value="1"/>
</dbReference>
<evidence type="ECO:0000259" key="9">
    <source>
        <dbReference type="Pfam" id="PF18327"/>
    </source>
</evidence>
<evidence type="ECO:0000256" key="3">
    <source>
        <dbReference type="ARBA" id="ARBA00023027"/>
    </source>
</evidence>
<dbReference type="Pfam" id="PF00171">
    <property type="entry name" value="Aldedh"/>
    <property type="match status" value="1"/>
</dbReference>
<evidence type="ECO:0000259" key="6">
    <source>
        <dbReference type="Pfam" id="PF00171"/>
    </source>
</evidence>
<comment type="cofactor">
    <cofactor evidence="5">
        <name>FAD</name>
        <dbReference type="ChEBI" id="CHEBI:57692"/>
    </cofactor>
</comment>
<dbReference type="InterPro" id="IPR029041">
    <property type="entry name" value="FAD-linked_oxidoreductase-like"/>
</dbReference>
<comment type="similarity">
    <text evidence="5">In the C-terminal section; belongs to the aldehyde dehydrogenase family.</text>
</comment>
<reference evidence="10 11" key="1">
    <citation type="submission" date="2020-09" db="EMBL/GenBank/DDBJ databases">
        <title>Dyella sp. 7MK23 isolated from forest soil.</title>
        <authorList>
            <person name="Fu J."/>
        </authorList>
    </citation>
    <scope>NUCLEOTIDE SEQUENCE [LARGE SCALE GENOMIC DNA]</scope>
    <source>
        <strain evidence="10 11">7MK23</strain>
    </source>
</reference>
<keyword evidence="11" id="KW-1185">Reference proteome</keyword>
<evidence type="ECO:0000256" key="4">
    <source>
        <dbReference type="ARBA" id="ARBA00048142"/>
    </source>
</evidence>
<dbReference type="Proteomes" id="UP000651010">
    <property type="component" value="Unassembled WGS sequence"/>
</dbReference>
<dbReference type="InterPro" id="IPR005933">
    <property type="entry name" value="PutA_C"/>
</dbReference>
<keyword evidence="5" id="KW-0285">Flavoprotein</keyword>
<comment type="pathway">
    <text evidence="1 5">Amino-acid degradation; L-proline degradation into L-glutamate; L-glutamate from L-proline: step 2/2.</text>
</comment>
<feature type="domain" description="Proline dehydrogenase PutA" evidence="8">
    <location>
        <begin position="71"/>
        <end position="184"/>
    </location>
</feature>
<keyword evidence="2 5" id="KW-0560">Oxidoreductase</keyword>
<dbReference type="InterPro" id="IPR024089">
    <property type="entry name" value="PRODH_PutA_dom_I/II"/>
</dbReference>
<comment type="similarity">
    <text evidence="5">In the N-terminal section; belongs to the proline dehydrogenase family.</text>
</comment>
<dbReference type="InterPro" id="IPR002872">
    <property type="entry name" value="Proline_DH_dom"/>
</dbReference>
<dbReference type="PIRSF" id="PIRSF000197">
    <property type="entry name" value="Bifunct_PutA"/>
    <property type="match status" value="1"/>
</dbReference>
<dbReference type="CDD" id="cd07125">
    <property type="entry name" value="ALDH_PutA-P5CDH"/>
    <property type="match status" value="1"/>
</dbReference>
<dbReference type="InterPro" id="IPR025703">
    <property type="entry name" value="Bifunct_PutA"/>
</dbReference>
<dbReference type="InterPro" id="IPR016162">
    <property type="entry name" value="Ald_DH_N"/>
</dbReference>
<dbReference type="EC" id="1.2.1.88" evidence="5"/>
<dbReference type="NCBIfam" id="NF008869">
    <property type="entry name" value="PRK11904.1"/>
    <property type="match status" value="1"/>
</dbReference>
<feature type="domain" description="Aldehyde dehydrogenase" evidence="6">
    <location>
        <begin position="586"/>
        <end position="1044"/>
    </location>
</feature>
<evidence type="ECO:0000313" key="11">
    <source>
        <dbReference type="Proteomes" id="UP000651010"/>
    </source>
</evidence>
<evidence type="ECO:0000256" key="1">
    <source>
        <dbReference type="ARBA" id="ARBA00004786"/>
    </source>
</evidence>
<dbReference type="RefSeq" id="WP_192555089.1">
    <property type="nucleotide sequence ID" value="NZ_JACZZA010000003.1"/>
</dbReference>
<dbReference type="InterPro" id="IPR016161">
    <property type="entry name" value="Ald_DH/histidinol_DH"/>
</dbReference>
<dbReference type="InterPro" id="IPR015590">
    <property type="entry name" value="Aldehyde_DH_dom"/>
</dbReference>
<evidence type="ECO:0000313" key="10">
    <source>
        <dbReference type="EMBL" id="MBE1160230.1"/>
    </source>
</evidence>
<dbReference type="EC" id="1.5.5.2" evidence="5"/>
<keyword evidence="3 5" id="KW-0520">NAD</keyword>
<keyword evidence="5" id="KW-0805">Transcription regulation</keyword>
<feature type="domain" description="Proline dehydrogenase" evidence="7">
    <location>
        <begin position="194"/>
        <end position="488"/>
    </location>
</feature>
<keyword evidence="5" id="KW-0238">DNA-binding</keyword>
<comment type="caution">
    <text evidence="10">The sequence shown here is derived from an EMBL/GenBank/DDBJ whole genome shotgun (WGS) entry which is preliminary data.</text>
</comment>
<dbReference type="Gene3D" id="3.40.605.10">
    <property type="entry name" value="Aldehyde Dehydrogenase, Chain A, domain 1"/>
    <property type="match status" value="1"/>
</dbReference>
<dbReference type="GO" id="GO:0004657">
    <property type="term" value="F:proline dehydrogenase activity"/>
    <property type="evidence" value="ECO:0007669"/>
    <property type="project" value="UniProtKB-EC"/>
</dbReference>
<sequence>MTQPILTPELPTGAEPARARITAAWLRDETEAVNDLLAQATLPPVEREKVIDLAADLVTRVRARAKDQSAVESFMRQYDLSSEEGVLLMCVAEALLRIPDKATADKLIRDKLGDANWKKHLGQSESLFVNASTWGLMLTGKLVNLAEETRHDFTSALRRLIGRAGEPAIRLAVRQAMRIMGHQFVMGRSIDEALDRCAKGEYAAYRYSYDMLGESALTSETAERYQQDYRNAIARIGARGPFANHTDAPSISVKLSALHPRYEVANREHARRDLSAKLLELSQLAMKQGIALSVDAEEADRLELSLDIIGDVFAHPSLQGWNGLGIVVQAYSKRTPFVIDWLIETARASGRRWYVRLVKGAYWDAEIKRAQELGLSGYPLYTRKPNTDVSYLACAHKLFDAGSELIYPQFATHNAHSIAAVHHIARGRPFEFQRLHGMGTDLYAEVIGPQNLNVPCRVYAPVGTHEDLLPYLVRRLLENGANTSFVNRVVDETLPVRELVADPCETVRRYYAANHSSFAHPRIPLPVNLFGDHFALAQNPNWVSRKNSMGVNFSNDNELKALAEAINAKSGQWNATPLVPGAQGNGPTVAVTNPADRRDPVGSYVSADAALVDKALANGVAAQPNWDRLPAASRAAILEHAADQLEARRGEFIALCVREAGKSLPDAIAEIREAADFLRYYATMARRLFGHPEQLPGPTGESNQLFLNGRGVFVCISPWNFPLAIFLGQVSAALAAGNSVIAKPAEQTSLIGYVAVKLLHEAGVPADVLQYLPGDGAVVGAALTKDPRVAGVAFTGSTETAWAINRALAARNAPIAALIAETGGQNAMIADSSALPEQIVKDVIASAFQSAGQRCSAARVLFVQEDIADKVTGMLAGAMAELKVGDPGQLSTDVGPVIDEDALKILNDHAARMDKEAKKIAEATLDPAATGNGTFFAPRAYEIPSLNILKREVFGPVLHVIRWKGSELAQVIDAINGTGYGLTLGVHSRIDDTVEYIRSHARVGNCYVNRNQIGAVVGVQPFGGESLSGTGPKAGGPHYLLRFAGERTLTINTTAAGGNASLLTIGE</sequence>